<evidence type="ECO:0000256" key="1">
    <source>
        <dbReference type="SAM" id="MobiDB-lite"/>
    </source>
</evidence>
<dbReference type="EnsemblPlants" id="Kaladp0049s0028.1.v1.1">
    <property type="protein sequence ID" value="Kaladp0049s0028.1.v1.1.CDS.1"/>
    <property type="gene ID" value="Kaladp0049s0028.v1.1"/>
</dbReference>
<dbReference type="AlphaFoldDB" id="A0A7N0U0N3"/>
<proteinExistence type="predicted"/>
<dbReference type="Proteomes" id="UP000594263">
    <property type="component" value="Unplaced"/>
</dbReference>
<name>A0A7N0U0N3_KALFE</name>
<feature type="compositionally biased region" description="Polar residues" evidence="1">
    <location>
        <begin position="29"/>
        <end position="43"/>
    </location>
</feature>
<accession>A0A7N0U0N3</accession>
<dbReference type="Gramene" id="Kaladp0049s0028.1.v1.1">
    <property type="protein sequence ID" value="Kaladp0049s0028.1.v1.1.CDS.1"/>
    <property type="gene ID" value="Kaladp0049s0028.v1.1"/>
</dbReference>
<keyword evidence="3" id="KW-1185">Reference proteome</keyword>
<feature type="region of interest" description="Disordered" evidence="1">
    <location>
        <begin position="1"/>
        <end position="49"/>
    </location>
</feature>
<sequence>MLKSGFMGARIGNRGADRKSVRSDLDGSLQVTRSRAQFQSRMESSGRCW</sequence>
<reference evidence="2" key="1">
    <citation type="submission" date="2021-01" db="UniProtKB">
        <authorList>
            <consortium name="EnsemblPlants"/>
        </authorList>
    </citation>
    <scope>IDENTIFICATION</scope>
</reference>
<feature type="compositionally biased region" description="Basic and acidic residues" evidence="1">
    <location>
        <begin position="15"/>
        <end position="25"/>
    </location>
</feature>
<evidence type="ECO:0000313" key="2">
    <source>
        <dbReference type="EnsemblPlants" id="Kaladp0049s0028.1.v1.1.CDS.1"/>
    </source>
</evidence>
<protein>
    <submittedName>
        <fullName evidence="2">Uncharacterized protein</fullName>
    </submittedName>
</protein>
<organism evidence="2 3">
    <name type="scientific">Kalanchoe fedtschenkoi</name>
    <name type="common">Lavender scallops</name>
    <name type="synonym">South American air plant</name>
    <dbReference type="NCBI Taxonomy" id="63787"/>
    <lineage>
        <taxon>Eukaryota</taxon>
        <taxon>Viridiplantae</taxon>
        <taxon>Streptophyta</taxon>
        <taxon>Embryophyta</taxon>
        <taxon>Tracheophyta</taxon>
        <taxon>Spermatophyta</taxon>
        <taxon>Magnoliopsida</taxon>
        <taxon>eudicotyledons</taxon>
        <taxon>Gunneridae</taxon>
        <taxon>Pentapetalae</taxon>
        <taxon>Saxifragales</taxon>
        <taxon>Crassulaceae</taxon>
        <taxon>Kalanchoe</taxon>
    </lineage>
</organism>
<evidence type="ECO:0000313" key="3">
    <source>
        <dbReference type="Proteomes" id="UP000594263"/>
    </source>
</evidence>